<keyword evidence="2" id="KW-0677">Repeat</keyword>
<keyword evidence="3" id="KW-0378">Hydrolase</keyword>
<feature type="non-terminal residue" evidence="5">
    <location>
        <position position="1"/>
    </location>
</feature>
<sequence>LGRTYLLLGRADQPLSGELALLDADSILQDWKLGDSLAALGDVNQDGYDDFAIGRSREDNLTAPGGLLIFHGSDDPSGFNGLSLTSELVADQTVRRVAPGQLGNGLAMVGTLEATAGDFNGDGRIDLAVGEPLRVVENALEDVLLTDARGSLYVFFSVADQGSQLVLTDADVILQGEAGSDRLGTLPSAPGLDLNGDRIDDLVAAASGAVTLFDDRDPLTGKVYVIHGARTPGELPKYFNELSNRSITGSGNFLVDRGSGKPQTFEKGFASNGPMATELWYRFTTLGDGSLGKHILVTPEAREAETTLIKGRFGLIMPASGGFTVTPADETVLLSGNQWAMGVMEFDLGAYLDRLDNADSLETVRLMLARSVPTDAGSLRVDVLANEGDGYVTATDATAEAIFTTDVALSTLGTGPFDLDLTEVVRSVLESGKTRLTVRFRFFEGGGDETFEIDNSAAAQTGLIVTTARQEGVLADLHDAQGTLLQSNRSLLDMQLLPAGTYFLRVYKPFATSQSPFSILAMPPAPGDSHPISDRDTIRAGDGNDVIAGNGDIDALFGEDGSDQFHAEGSEVRDADGSDLSIIDPRRGDNSGLTMSGPLDATVVIPDAALRLALAEALGIPITTSWRGTPIESRPLFLSDLGALKELDAGYSGITDLSGLESAVNLRKLILSGNEISDLSP</sequence>
<dbReference type="Pfam" id="PF01839">
    <property type="entry name" value="FG-GAP"/>
    <property type="match status" value="1"/>
</dbReference>
<dbReference type="InterPro" id="IPR028994">
    <property type="entry name" value="Integrin_alpha_N"/>
</dbReference>
<evidence type="ECO:0000256" key="2">
    <source>
        <dbReference type="ARBA" id="ARBA00022737"/>
    </source>
</evidence>
<protein>
    <submittedName>
        <fullName evidence="5">Uncharacterized protein</fullName>
    </submittedName>
</protein>
<evidence type="ECO:0000256" key="4">
    <source>
        <dbReference type="ARBA" id="ARBA00023180"/>
    </source>
</evidence>
<dbReference type="InterPro" id="IPR032675">
    <property type="entry name" value="LRR_dom_sf"/>
</dbReference>
<dbReference type="SUPFAM" id="SSF51120">
    <property type="entry name" value="beta-Roll"/>
    <property type="match status" value="1"/>
</dbReference>
<dbReference type="EMBL" id="LAZR01025664">
    <property type="protein sequence ID" value="KKL71189.1"/>
    <property type="molecule type" value="Genomic_DNA"/>
</dbReference>
<dbReference type="GO" id="GO:0016787">
    <property type="term" value="F:hydrolase activity"/>
    <property type="evidence" value="ECO:0007669"/>
    <property type="project" value="UniProtKB-KW"/>
</dbReference>
<gene>
    <name evidence="5" type="ORF">LCGC14_2097400</name>
</gene>
<dbReference type="AlphaFoldDB" id="A0A0F9EB41"/>
<keyword evidence="4" id="KW-0325">Glycoprotein</keyword>
<dbReference type="SUPFAM" id="SSF69318">
    <property type="entry name" value="Integrin alpha N-terminal domain"/>
    <property type="match status" value="1"/>
</dbReference>
<proteinExistence type="predicted"/>
<dbReference type="PANTHER" id="PTHR23221">
    <property type="entry name" value="GLYCOSYLPHOSPHATIDYLINOSITOL PHOSPHOLIPASE D"/>
    <property type="match status" value="1"/>
</dbReference>
<dbReference type="InterPro" id="IPR001611">
    <property type="entry name" value="Leu-rich_rpt"/>
</dbReference>
<dbReference type="SMART" id="SM00191">
    <property type="entry name" value="Int_alpha"/>
    <property type="match status" value="3"/>
</dbReference>
<dbReference type="Gene3D" id="2.130.10.130">
    <property type="entry name" value="Integrin alpha, N-terminal"/>
    <property type="match status" value="2"/>
</dbReference>
<evidence type="ECO:0000256" key="3">
    <source>
        <dbReference type="ARBA" id="ARBA00022801"/>
    </source>
</evidence>
<dbReference type="PANTHER" id="PTHR23221:SF7">
    <property type="entry name" value="PHOSPHATIDYLINOSITOL-GLYCAN-SPECIFIC PHOSPHOLIPASE D"/>
    <property type="match status" value="1"/>
</dbReference>
<organism evidence="5">
    <name type="scientific">marine sediment metagenome</name>
    <dbReference type="NCBI Taxonomy" id="412755"/>
    <lineage>
        <taxon>unclassified sequences</taxon>
        <taxon>metagenomes</taxon>
        <taxon>ecological metagenomes</taxon>
    </lineage>
</organism>
<dbReference type="PROSITE" id="PS51450">
    <property type="entry name" value="LRR"/>
    <property type="match status" value="1"/>
</dbReference>
<accession>A0A0F9EB41</accession>
<comment type="caution">
    <text evidence="5">The sequence shown here is derived from an EMBL/GenBank/DDBJ whole genome shotgun (WGS) entry which is preliminary data.</text>
</comment>
<dbReference type="Gene3D" id="3.80.10.10">
    <property type="entry name" value="Ribonuclease Inhibitor"/>
    <property type="match status" value="1"/>
</dbReference>
<dbReference type="InterPro" id="IPR011049">
    <property type="entry name" value="Serralysin-like_metalloprot_C"/>
</dbReference>
<dbReference type="SUPFAM" id="SSF52075">
    <property type="entry name" value="Outer arm dynein light chain 1"/>
    <property type="match status" value="1"/>
</dbReference>
<reference evidence="5" key="1">
    <citation type="journal article" date="2015" name="Nature">
        <title>Complex archaea that bridge the gap between prokaryotes and eukaryotes.</title>
        <authorList>
            <person name="Spang A."/>
            <person name="Saw J.H."/>
            <person name="Jorgensen S.L."/>
            <person name="Zaremba-Niedzwiedzka K."/>
            <person name="Martijn J."/>
            <person name="Lind A.E."/>
            <person name="van Eijk R."/>
            <person name="Schleper C."/>
            <person name="Guy L."/>
            <person name="Ettema T.J."/>
        </authorList>
    </citation>
    <scope>NUCLEOTIDE SEQUENCE</scope>
</reference>
<evidence type="ECO:0000313" key="5">
    <source>
        <dbReference type="EMBL" id="KKL71189.1"/>
    </source>
</evidence>
<evidence type="ECO:0000256" key="1">
    <source>
        <dbReference type="ARBA" id="ARBA00022729"/>
    </source>
</evidence>
<feature type="non-terminal residue" evidence="5">
    <location>
        <position position="681"/>
    </location>
</feature>
<keyword evidence="1" id="KW-0732">Signal</keyword>
<dbReference type="InterPro" id="IPR013517">
    <property type="entry name" value="FG-GAP"/>
</dbReference>
<dbReference type="InterPro" id="IPR013519">
    <property type="entry name" value="Int_alpha_beta-p"/>
</dbReference>
<name>A0A0F9EB41_9ZZZZ</name>